<dbReference type="OrthoDB" id="28939at2759"/>
<comment type="caution">
    <text evidence="2">The sequence shown here is derived from an EMBL/GenBank/DDBJ whole genome shotgun (WGS) entry which is preliminary data.</text>
</comment>
<evidence type="ECO:0000313" key="2">
    <source>
        <dbReference type="EMBL" id="GAX77365.1"/>
    </source>
</evidence>
<sequence length="368" mass="39957">MSIRSNTSKSLGSLLLKGWAMLAENCPACNVVPLMRDPVTQDRHCVNCDAVYAAGKPLLEQQKVPERGSHYDERDNEMAQTNRHLDDNHKGNHQPQSANDADEHTQDEEELEEAAATACDATVASYRKEATSKHSVQRAAGMMSDALAPTNPDKPWPAPWRKGQSSDDTSQLLSEKMLQGWALLEKICPRCSTPLIRNKEKRMRCVTCQMWVMTEEEAATAATAAVASTTIGSTAAAAVMKTPVVGPCVLVETMPDVKQKVKGSGGTKKEILSGGELSDDSTALYHIINGDVIAHGAEVVSMIRRPPEQLLSQLSEALVQKLLEAQRYLAEIRVADSPETVKSVAGVVNECALALSRIRQEAAAFNIQ</sequence>
<gene>
    <name evidence="2" type="ORF">CEUSTIGMA_g4811.t1</name>
</gene>
<feature type="region of interest" description="Disordered" evidence="1">
    <location>
        <begin position="145"/>
        <end position="169"/>
    </location>
</feature>
<dbReference type="PANTHER" id="PTHR16537:SF1">
    <property type="entry name" value="PROTEIN ZNRD2"/>
    <property type="match status" value="1"/>
</dbReference>
<dbReference type="InterPro" id="IPR009563">
    <property type="entry name" value="SSSCA1"/>
</dbReference>
<reference evidence="2 3" key="1">
    <citation type="submission" date="2017-08" db="EMBL/GenBank/DDBJ databases">
        <title>Acidophilic green algal genome provides insights into adaptation to an acidic environment.</title>
        <authorList>
            <person name="Hirooka S."/>
            <person name="Hirose Y."/>
            <person name="Kanesaki Y."/>
            <person name="Higuchi S."/>
            <person name="Fujiwara T."/>
            <person name="Onuma R."/>
            <person name="Era A."/>
            <person name="Ohbayashi R."/>
            <person name="Uzuka A."/>
            <person name="Nozaki H."/>
            <person name="Yoshikawa H."/>
            <person name="Miyagishima S.Y."/>
        </authorList>
    </citation>
    <scope>NUCLEOTIDE SEQUENCE [LARGE SCALE GENOMIC DNA]</scope>
    <source>
        <strain evidence="2 3">NIES-2499</strain>
    </source>
</reference>
<keyword evidence="3" id="KW-1185">Reference proteome</keyword>
<dbReference type="EMBL" id="BEGY01000024">
    <property type="protein sequence ID" value="GAX77365.1"/>
    <property type="molecule type" value="Genomic_DNA"/>
</dbReference>
<accession>A0A250X2T8</accession>
<name>A0A250X2T8_9CHLO</name>
<dbReference type="Proteomes" id="UP000232323">
    <property type="component" value="Unassembled WGS sequence"/>
</dbReference>
<organism evidence="2 3">
    <name type="scientific">Chlamydomonas eustigma</name>
    <dbReference type="NCBI Taxonomy" id="1157962"/>
    <lineage>
        <taxon>Eukaryota</taxon>
        <taxon>Viridiplantae</taxon>
        <taxon>Chlorophyta</taxon>
        <taxon>core chlorophytes</taxon>
        <taxon>Chlorophyceae</taxon>
        <taxon>CS clade</taxon>
        <taxon>Chlamydomonadales</taxon>
        <taxon>Chlamydomonadaceae</taxon>
        <taxon>Chlamydomonas</taxon>
    </lineage>
</organism>
<dbReference type="PANTHER" id="PTHR16537">
    <property type="entry name" value="SJOEGREN SYNDROME/SCLERODERMA AUTOANTIGEN 1"/>
    <property type="match status" value="1"/>
</dbReference>
<proteinExistence type="predicted"/>
<dbReference type="AlphaFoldDB" id="A0A250X2T8"/>
<evidence type="ECO:0000256" key="1">
    <source>
        <dbReference type="SAM" id="MobiDB-lite"/>
    </source>
</evidence>
<protein>
    <submittedName>
        <fullName evidence="2">Uncharacterized protein</fullName>
    </submittedName>
</protein>
<dbReference type="Pfam" id="PF06677">
    <property type="entry name" value="Auto_anti-p27"/>
    <property type="match status" value="2"/>
</dbReference>
<dbReference type="STRING" id="1157962.A0A250X2T8"/>
<evidence type="ECO:0000313" key="3">
    <source>
        <dbReference type="Proteomes" id="UP000232323"/>
    </source>
</evidence>
<dbReference type="InterPro" id="IPR051888">
    <property type="entry name" value="UPF0148_domain"/>
</dbReference>
<feature type="region of interest" description="Disordered" evidence="1">
    <location>
        <begin position="83"/>
        <end position="116"/>
    </location>
</feature>